<dbReference type="AlphaFoldDB" id="A0A1Y1RYT3"/>
<protein>
    <submittedName>
        <fullName evidence="1">Uncharacterized protein</fullName>
    </submittedName>
</protein>
<evidence type="ECO:0000313" key="2">
    <source>
        <dbReference type="Proteomes" id="UP000192343"/>
    </source>
</evidence>
<dbReference type="OrthoDB" id="370204at2"/>
<dbReference type="STRING" id="1963862.B4O97_08655"/>
<proteinExistence type="predicted"/>
<name>A0A1Y1RYT3_9SPIO</name>
<gene>
    <name evidence="1" type="ORF">B4O97_08655</name>
</gene>
<sequence>MTAMETMKKSTDFNAALWHWIVERTAVSFNMDREFRRKLEAKKTARLIGALPFLAGCEHAMQTSIQHVSIYVLAQLEGTKEFFLHTKEDDCCLEHRLQPIMQFCGGDPGVITRGMNLLKLQMVAGYLRDMDKDMHNTKYNPVAAGVWNAEEIMEQLRSDILAHPHREMDEIMDLEESIRGFWSV</sequence>
<reference evidence="1 2" key="1">
    <citation type="submission" date="2017-03" db="EMBL/GenBank/DDBJ databases">
        <title>Draft Genome sequence of Marispirochaeta sp. strain JC444.</title>
        <authorList>
            <person name="Shivani Y."/>
            <person name="Subhash Y."/>
            <person name="Sasikala C."/>
            <person name="Ramana C."/>
        </authorList>
    </citation>
    <scope>NUCLEOTIDE SEQUENCE [LARGE SCALE GENOMIC DNA]</scope>
    <source>
        <strain evidence="1 2">JC444</strain>
    </source>
</reference>
<accession>A0A1Y1RYT3</accession>
<organism evidence="1 2">
    <name type="scientific">Marispirochaeta aestuarii</name>
    <dbReference type="NCBI Taxonomy" id="1963862"/>
    <lineage>
        <taxon>Bacteria</taxon>
        <taxon>Pseudomonadati</taxon>
        <taxon>Spirochaetota</taxon>
        <taxon>Spirochaetia</taxon>
        <taxon>Spirochaetales</taxon>
        <taxon>Spirochaetaceae</taxon>
        <taxon>Marispirochaeta</taxon>
    </lineage>
</organism>
<keyword evidence="2" id="KW-1185">Reference proteome</keyword>
<dbReference type="RefSeq" id="WP_083050051.1">
    <property type="nucleotide sequence ID" value="NZ_MWQY01000008.1"/>
</dbReference>
<dbReference type="Proteomes" id="UP000192343">
    <property type="component" value="Unassembled WGS sequence"/>
</dbReference>
<dbReference type="EMBL" id="MWQY01000008">
    <property type="protein sequence ID" value="ORC35702.1"/>
    <property type="molecule type" value="Genomic_DNA"/>
</dbReference>
<comment type="caution">
    <text evidence="1">The sequence shown here is derived from an EMBL/GenBank/DDBJ whole genome shotgun (WGS) entry which is preliminary data.</text>
</comment>
<evidence type="ECO:0000313" key="1">
    <source>
        <dbReference type="EMBL" id="ORC35702.1"/>
    </source>
</evidence>